<sequence length="362" mass="42956">MEIKAGIELTNYNNVEVTANYFMIRDYANLIILLYAKDGRFIKKINYKKLGMYFYPSYDEHNEQLVFFGNNKNYVLTPRDKIKVKLDWSNPHNKKYYKKYTVDLNDTSFAIKRAIPQQSDILYANYLYDDLYDVRGISTSDLYKDSLDYEYKIYKGNQLVKGFFPYNRINETKYLFKEENVSVISTDTPYVHFLTRPYCDTIYKMVKDSLLPYCQVVLPLENSLPASFFTMPFKNKTERENFERNNGWMLRQIHSVFETPQFIYLLIGYLSNWDTYVYQKQTNTTFKVKNIKPDSSQYNLKLLSEWGVTRKKNNFYSTQKAGDIISFFEKNKNVPVPKELESFIRSNPPATTPVIVEFKLKS</sequence>
<organism evidence="1 2">
    <name type="scientific">Niastella koreensis</name>
    <dbReference type="NCBI Taxonomy" id="354356"/>
    <lineage>
        <taxon>Bacteria</taxon>
        <taxon>Pseudomonadati</taxon>
        <taxon>Bacteroidota</taxon>
        <taxon>Chitinophagia</taxon>
        <taxon>Chitinophagales</taxon>
        <taxon>Chitinophagaceae</taxon>
        <taxon>Niastella</taxon>
    </lineage>
</organism>
<name>A0ABX3NN62_9BACT</name>
<gene>
    <name evidence="1" type="ORF">A4D02_14450</name>
</gene>
<dbReference type="Proteomes" id="UP000192277">
    <property type="component" value="Unassembled WGS sequence"/>
</dbReference>
<accession>A0ABX3NN62</accession>
<reference evidence="1 2" key="1">
    <citation type="submission" date="2016-04" db="EMBL/GenBank/DDBJ databases">
        <authorList>
            <person name="Chen L."/>
            <person name="Zhuang W."/>
            <person name="Wang G."/>
        </authorList>
    </citation>
    <scope>NUCLEOTIDE SEQUENCE [LARGE SCALE GENOMIC DNA]</scope>
    <source>
        <strain evidence="2">GR20</strain>
    </source>
</reference>
<evidence type="ECO:0000313" key="1">
    <source>
        <dbReference type="EMBL" id="OQP40130.1"/>
    </source>
</evidence>
<keyword evidence="2" id="KW-1185">Reference proteome</keyword>
<protein>
    <submittedName>
        <fullName evidence="1">Uncharacterized protein</fullName>
    </submittedName>
</protein>
<proteinExistence type="predicted"/>
<dbReference type="EMBL" id="LWBO01000077">
    <property type="protein sequence ID" value="OQP40130.1"/>
    <property type="molecule type" value="Genomic_DNA"/>
</dbReference>
<evidence type="ECO:0000313" key="2">
    <source>
        <dbReference type="Proteomes" id="UP000192277"/>
    </source>
</evidence>
<comment type="caution">
    <text evidence="1">The sequence shown here is derived from an EMBL/GenBank/DDBJ whole genome shotgun (WGS) entry which is preliminary data.</text>
</comment>